<gene>
    <name evidence="3" type="ORF">EV186_10356</name>
</gene>
<protein>
    <submittedName>
        <fullName evidence="3">Uncharacterized protein</fullName>
    </submittedName>
</protein>
<evidence type="ECO:0000256" key="2">
    <source>
        <dbReference type="SAM" id="Phobius"/>
    </source>
</evidence>
<keyword evidence="2" id="KW-0472">Membrane</keyword>
<name>A0A4R6SDB4_LABRH</name>
<evidence type="ECO:0000256" key="1">
    <source>
        <dbReference type="SAM" id="MobiDB-lite"/>
    </source>
</evidence>
<feature type="compositionally biased region" description="Low complexity" evidence="1">
    <location>
        <begin position="66"/>
        <end position="92"/>
    </location>
</feature>
<dbReference type="RefSeq" id="WP_133850355.1">
    <property type="nucleotide sequence ID" value="NZ_SNXZ01000003.1"/>
</dbReference>
<proteinExistence type="predicted"/>
<dbReference type="EMBL" id="SNXZ01000003">
    <property type="protein sequence ID" value="TDP97096.1"/>
    <property type="molecule type" value="Genomic_DNA"/>
</dbReference>
<evidence type="ECO:0000313" key="4">
    <source>
        <dbReference type="Proteomes" id="UP000295444"/>
    </source>
</evidence>
<feature type="region of interest" description="Disordered" evidence="1">
    <location>
        <begin position="66"/>
        <end position="97"/>
    </location>
</feature>
<comment type="caution">
    <text evidence="3">The sequence shown here is derived from an EMBL/GenBank/DDBJ whole genome shotgun (WGS) entry which is preliminary data.</text>
</comment>
<keyword evidence="4" id="KW-1185">Reference proteome</keyword>
<sequence>MTGNDTVRRVLERGFGTEPPVGLDRDDLIARGKRRLRRQRAAAISGVALAAVAVLTVTSMTTSWFTGSPTGSAPAASRPTTTTTLATKPSSPKQRLGEALRTAPITWPDEITARTGNPGPHWYDFRYGYLPSADSTGYEANMKLDTPKGYRWLTIDVLGVPAGTHAPECVGAQSKKPLPDCFRTRFPDGTELRVDAETPADASYPTIVLVTVVRPDHTQVDVMETSSVGNGARSSQVMPTQVLIQLAKLPGFAMG</sequence>
<keyword evidence="2" id="KW-1133">Transmembrane helix</keyword>
<dbReference type="Proteomes" id="UP000295444">
    <property type="component" value="Unassembled WGS sequence"/>
</dbReference>
<reference evidence="3 4" key="1">
    <citation type="submission" date="2019-03" db="EMBL/GenBank/DDBJ databases">
        <title>Genomic Encyclopedia of Type Strains, Phase IV (KMG-IV): sequencing the most valuable type-strain genomes for metagenomic binning, comparative biology and taxonomic classification.</title>
        <authorList>
            <person name="Goeker M."/>
        </authorList>
    </citation>
    <scope>NUCLEOTIDE SEQUENCE [LARGE SCALE GENOMIC DNA]</scope>
    <source>
        <strain evidence="3 4">DSM 45361</strain>
    </source>
</reference>
<evidence type="ECO:0000313" key="3">
    <source>
        <dbReference type="EMBL" id="TDP97096.1"/>
    </source>
</evidence>
<dbReference type="OrthoDB" id="9993365at2"/>
<keyword evidence="2" id="KW-0812">Transmembrane</keyword>
<feature type="transmembrane region" description="Helical" evidence="2">
    <location>
        <begin position="41"/>
        <end position="65"/>
    </location>
</feature>
<organism evidence="3 4">
    <name type="scientific">Labedaea rhizosphaerae</name>
    <dbReference type="NCBI Taxonomy" id="598644"/>
    <lineage>
        <taxon>Bacteria</taxon>
        <taxon>Bacillati</taxon>
        <taxon>Actinomycetota</taxon>
        <taxon>Actinomycetes</taxon>
        <taxon>Pseudonocardiales</taxon>
        <taxon>Pseudonocardiaceae</taxon>
        <taxon>Labedaea</taxon>
    </lineage>
</organism>
<accession>A0A4R6SDB4</accession>
<dbReference type="AlphaFoldDB" id="A0A4R6SDB4"/>